<comment type="caution">
    <text evidence="1">The sequence shown here is derived from an EMBL/GenBank/DDBJ whole genome shotgun (WGS) entry which is preliminary data.</text>
</comment>
<accession>A0A395RF75</accession>
<organism evidence="1 2">
    <name type="scientific">Fusarium sporotrichioides</name>
    <dbReference type="NCBI Taxonomy" id="5514"/>
    <lineage>
        <taxon>Eukaryota</taxon>
        <taxon>Fungi</taxon>
        <taxon>Dikarya</taxon>
        <taxon>Ascomycota</taxon>
        <taxon>Pezizomycotina</taxon>
        <taxon>Sordariomycetes</taxon>
        <taxon>Hypocreomycetidae</taxon>
        <taxon>Hypocreales</taxon>
        <taxon>Nectriaceae</taxon>
        <taxon>Fusarium</taxon>
    </lineage>
</organism>
<evidence type="ECO:0000313" key="1">
    <source>
        <dbReference type="EMBL" id="RGP58761.1"/>
    </source>
</evidence>
<evidence type="ECO:0000313" key="2">
    <source>
        <dbReference type="Proteomes" id="UP000266152"/>
    </source>
</evidence>
<dbReference type="InterPro" id="IPR036397">
    <property type="entry name" value="RNaseH_sf"/>
</dbReference>
<reference evidence="1 2" key="1">
    <citation type="journal article" date="2018" name="PLoS Pathog.">
        <title>Evolution of structural diversity of trichothecenes, a family of toxins produced by plant pathogenic and entomopathogenic fungi.</title>
        <authorList>
            <person name="Proctor R.H."/>
            <person name="McCormick S.P."/>
            <person name="Kim H.S."/>
            <person name="Cardoza R.E."/>
            <person name="Stanley A.M."/>
            <person name="Lindo L."/>
            <person name="Kelly A."/>
            <person name="Brown D.W."/>
            <person name="Lee T."/>
            <person name="Vaughan M.M."/>
            <person name="Alexander N.J."/>
            <person name="Busman M."/>
            <person name="Gutierrez S."/>
        </authorList>
    </citation>
    <scope>NUCLEOTIDE SEQUENCE [LARGE SCALE GENOMIC DNA]</scope>
    <source>
        <strain evidence="1 2">NRRL 3299</strain>
    </source>
</reference>
<dbReference type="Gene3D" id="3.30.420.10">
    <property type="entry name" value="Ribonuclease H-like superfamily/Ribonuclease H"/>
    <property type="match status" value="1"/>
</dbReference>
<proteinExistence type="predicted"/>
<dbReference type="AlphaFoldDB" id="A0A395RF75"/>
<protein>
    <recommendedName>
        <fullName evidence="3">Transposase Tc1-like domain-containing protein</fullName>
    </recommendedName>
</protein>
<dbReference type="GO" id="GO:0003676">
    <property type="term" value="F:nucleic acid binding"/>
    <property type="evidence" value="ECO:0007669"/>
    <property type="project" value="InterPro"/>
</dbReference>
<name>A0A395RF75_FUSSP</name>
<keyword evidence="2" id="KW-1185">Reference proteome</keyword>
<dbReference type="Proteomes" id="UP000266152">
    <property type="component" value="Unassembled WGS sequence"/>
</dbReference>
<gene>
    <name evidence="1" type="ORF">FSPOR_11800</name>
</gene>
<dbReference type="STRING" id="5514.A0A395RF75"/>
<dbReference type="EMBL" id="PXOF01000272">
    <property type="protein sequence ID" value="RGP58761.1"/>
    <property type="molecule type" value="Genomic_DNA"/>
</dbReference>
<feature type="non-terminal residue" evidence="1">
    <location>
        <position position="1"/>
    </location>
</feature>
<evidence type="ECO:0008006" key="3">
    <source>
        <dbReference type="Google" id="ProtNLM"/>
    </source>
</evidence>
<sequence>ATPPPAHDPLFFTYLIDNRFGLDQTNNGPMDEHQAWAMSYNKKLNSQQLRSSQQYDQIAALQCMTYDHHEDPADPQLLRNISQAEQLLEAFALPANPQVAAEAASRHGLRAKARAQARSSSSLNPLTLSIRPKVPTLTNDQIRQLVEFVQSNPNARRTPMAEIPSALGFDCSERTITLALGRKGFKCSPAITRPRIDEETRQLRLNFARERLHWTAEQWESVLFYAEMRVPLTKQSQEVFVIRKSDEDIHPDCINFEPVAPTDDTNSNVYFAYLSGVAGTGRLRSWTRHNNSKHGPICAQNWYCHIFDSLDNFVEDHSVGSRFALSPDLPAYCSATIKDALRGGHMPALHMPPASPDLNPITEIFGTMTANLKAEKANSLYGGVAEYRIDDVVRGTWEGISKEYLTELIGSMPERCQAVIDADGWYTRF</sequence>